<protein>
    <recommendedName>
        <fullName evidence="9">Protein translocase subunit SecE</fullName>
    </recommendedName>
</protein>
<dbReference type="EMBL" id="CP001016">
    <property type="protein sequence ID" value="ACB94981.1"/>
    <property type="molecule type" value="Genomic_DNA"/>
</dbReference>
<organism evidence="10 11">
    <name type="scientific">Beijerinckia indica subsp. indica (strain ATCC 9039 / DSM 1715 / NCIMB 8712)</name>
    <dbReference type="NCBI Taxonomy" id="395963"/>
    <lineage>
        <taxon>Bacteria</taxon>
        <taxon>Pseudomonadati</taxon>
        <taxon>Pseudomonadota</taxon>
        <taxon>Alphaproteobacteria</taxon>
        <taxon>Hyphomicrobiales</taxon>
        <taxon>Beijerinckiaceae</taxon>
        <taxon>Beijerinckia</taxon>
    </lineage>
</organism>
<dbReference type="PANTHER" id="PTHR33910">
    <property type="entry name" value="PROTEIN TRANSLOCASE SUBUNIT SECE"/>
    <property type="match status" value="1"/>
</dbReference>
<dbReference type="STRING" id="395963.Bind_1341"/>
<evidence type="ECO:0000256" key="8">
    <source>
        <dbReference type="ARBA" id="ARBA00023136"/>
    </source>
</evidence>
<dbReference type="Gene3D" id="1.20.5.1030">
    <property type="entry name" value="Preprotein translocase secy subunit"/>
    <property type="match status" value="1"/>
</dbReference>
<evidence type="ECO:0000256" key="9">
    <source>
        <dbReference type="HAMAP-Rule" id="MF_00422"/>
    </source>
</evidence>
<reference evidence="10 11" key="2">
    <citation type="journal article" date="2010" name="J. Bacteriol.">
        <title>Complete genome sequence of Beijerinckia indica subsp. indica.</title>
        <authorList>
            <person name="Tamas I."/>
            <person name="Dedysh S.N."/>
            <person name="Liesack W."/>
            <person name="Stott M.B."/>
            <person name="Alam M."/>
            <person name="Murrell J.C."/>
            <person name="Dunfield P.F."/>
        </authorList>
    </citation>
    <scope>NUCLEOTIDE SEQUENCE [LARGE SCALE GENOMIC DNA]</scope>
    <source>
        <strain evidence="11">ATCC 9039 / DSM 1715 / NCIMB 8712</strain>
    </source>
</reference>
<keyword evidence="8 9" id="KW-0472">Membrane</keyword>
<dbReference type="KEGG" id="bid:Bind_1341"/>
<keyword evidence="5 9" id="KW-0653">Protein transport</keyword>
<keyword evidence="2 9" id="KW-0813">Transport</keyword>
<dbReference type="NCBIfam" id="TIGR00964">
    <property type="entry name" value="secE_bact"/>
    <property type="match status" value="1"/>
</dbReference>
<dbReference type="AlphaFoldDB" id="B2IK49"/>
<dbReference type="GO" id="GO:0005886">
    <property type="term" value="C:plasma membrane"/>
    <property type="evidence" value="ECO:0007669"/>
    <property type="project" value="UniProtKB-SubCell"/>
</dbReference>
<evidence type="ECO:0000256" key="2">
    <source>
        <dbReference type="ARBA" id="ARBA00022448"/>
    </source>
</evidence>
<reference evidence="11" key="1">
    <citation type="submission" date="2008-03" db="EMBL/GenBank/DDBJ databases">
        <title>Complete sequence of chromosome of Beijerinckia indica subsp. indica ATCC 9039.</title>
        <authorList>
            <consortium name="US DOE Joint Genome Institute"/>
            <person name="Copeland A."/>
            <person name="Lucas S."/>
            <person name="Lapidus A."/>
            <person name="Glavina del Rio T."/>
            <person name="Dalin E."/>
            <person name="Tice H."/>
            <person name="Bruce D."/>
            <person name="Goodwin L."/>
            <person name="Pitluck S."/>
            <person name="LaButti K."/>
            <person name="Schmutz J."/>
            <person name="Larimer F."/>
            <person name="Land M."/>
            <person name="Hauser L."/>
            <person name="Kyrpides N."/>
            <person name="Mikhailova N."/>
            <person name="Dunfield P.F."/>
            <person name="Dedysh S.N."/>
            <person name="Liesack W."/>
            <person name="Saw J.H."/>
            <person name="Alam M."/>
            <person name="Chen Y."/>
            <person name="Murrell J.C."/>
            <person name="Richardson P."/>
        </authorList>
    </citation>
    <scope>NUCLEOTIDE SEQUENCE [LARGE SCALE GENOMIC DNA]</scope>
    <source>
        <strain evidence="11">ATCC 9039 / DSM 1715 / NCIMB 8712</strain>
    </source>
</reference>
<dbReference type="HOGENOM" id="CLU_113663_4_1_5"/>
<dbReference type="InterPro" id="IPR038379">
    <property type="entry name" value="SecE_sf"/>
</dbReference>
<keyword evidence="9" id="KW-0997">Cell inner membrane</keyword>
<keyword evidence="3 9" id="KW-1003">Cell membrane</keyword>
<evidence type="ECO:0000256" key="6">
    <source>
        <dbReference type="ARBA" id="ARBA00022989"/>
    </source>
</evidence>
<sequence>MANPFQFLQDVRTEATKVTWPSRRETLITTLLVILMVLVASLFFVSVDQALRLIVTFILSLGH</sequence>
<keyword evidence="7 9" id="KW-0811">Translocation</keyword>
<evidence type="ECO:0000256" key="5">
    <source>
        <dbReference type="ARBA" id="ARBA00022927"/>
    </source>
</evidence>
<dbReference type="GO" id="GO:0006605">
    <property type="term" value="P:protein targeting"/>
    <property type="evidence" value="ECO:0007669"/>
    <property type="project" value="UniProtKB-UniRule"/>
</dbReference>
<comment type="function">
    <text evidence="9">Essential subunit of the Sec protein translocation channel SecYEG. Clamps together the 2 halves of SecY. May contact the channel plug during translocation.</text>
</comment>
<comment type="similarity">
    <text evidence="9">Belongs to the SecE/SEC61-gamma family.</text>
</comment>
<keyword evidence="4 9" id="KW-0812">Transmembrane</keyword>
<keyword evidence="11" id="KW-1185">Reference proteome</keyword>
<dbReference type="eggNOG" id="COG0690">
    <property type="taxonomic scope" value="Bacteria"/>
</dbReference>
<dbReference type="PANTHER" id="PTHR33910:SF1">
    <property type="entry name" value="PROTEIN TRANSLOCASE SUBUNIT SECE"/>
    <property type="match status" value="1"/>
</dbReference>
<proteinExistence type="inferred from homology"/>
<evidence type="ECO:0000256" key="1">
    <source>
        <dbReference type="ARBA" id="ARBA00004370"/>
    </source>
</evidence>
<dbReference type="Proteomes" id="UP000001695">
    <property type="component" value="Chromosome"/>
</dbReference>
<dbReference type="GO" id="GO:0009306">
    <property type="term" value="P:protein secretion"/>
    <property type="evidence" value="ECO:0007669"/>
    <property type="project" value="UniProtKB-UniRule"/>
</dbReference>
<keyword evidence="6 9" id="KW-1133">Transmembrane helix</keyword>
<dbReference type="InterPro" id="IPR005807">
    <property type="entry name" value="SecE_bac"/>
</dbReference>
<dbReference type="RefSeq" id="WP_012384338.1">
    <property type="nucleotide sequence ID" value="NC_010581.1"/>
</dbReference>
<evidence type="ECO:0000256" key="7">
    <source>
        <dbReference type="ARBA" id="ARBA00023010"/>
    </source>
</evidence>
<dbReference type="GO" id="GO:0043952">
    <property type="term" value="P:protein transport by the Sec complex"/>
    <property type="evidence" value="ECO:0007669"/>
    <property type="project" value="UniProtKB-UniRule"/>
</dbReference>
<dbReference type="InterPro" id="IPR001901">
    <property type="entry name" value="Translocase_SecE/Sec61-g"/>
</dbReference>
<name>B2IK49_BEII9</name>
<evidence type="ECO:0000313" key="11">
    <source>
        <dbReference type="Proteomes" id="UP000001695"/>
    </source>
</evidence>
<dbReference type="HAMAP" id="MF_00422">
    <property type="entry name" value="SecE"/>
    <property type="match status" value="1"/>
</dbReference>
<gene>
    <name evidence="9" type="primary">secE</name>
    <name evidence="10" type="ordered locus">Bind_1341</name>
</gene>
<dbReference type="GO" id="GO:0008320">
    <property type="term" value="F:protein transmembrane transporter activity"/>
    <property type="evidence" value="ECO:0007669"/>
    <property type="project" value="UniProtKB-UniRule"/>
</dbReference>
<dbReference type="PROSITE" id="PS01067">
    <property type="entry name" value="SECE_SEC61G"/>
    <property type="match status" value="1"/>
</dbReference>
<comment type="subcellular location">
    <subcellularLocation>
        <location evidence="9">Cell inner membrane</location>
        <topology evidence="9">Single-pass membrane protein</topology>
    </subcellularLocation>
    <subcellularLocation>
        <location evidence="1">Membrane</location>
    </subcellularLocation>
</comment>
<evidence type="ECO:0000256" key="3">
    <source>
        <dbReference type="ARBA" id="ARBA00022475"/>
    </source>
</evidence>
<feature type="transmembrane region" description="Helical" evidence="9">
    <location>
        <begin position="27"/>
        <end position="47"/>
    </location>
</feature>
<dbReference type="PRINTS" id="PR01650">
    <property type="entry name" value="SECETRNLCASE"/>
</dbReference>
<evidence type="ECO:0000256" key="4">
    <source>
        <dbReference type="ARBA" id="ARBA00022692"/>
    </source>
</evidence>
<evidence type="ECO:0000313" key="10">
    <source>
        <dbReference type="EMBL" id="ACB94981.1"/>
    </source>
</evidence>
<dbReference type="GO" id="GO:0065002">
    <property type="term" value="P:intracellular protein transmembrane transport"/>
    <property type="evidence" value="ECO:0007669"/>
    <property type="project" value="UniProtKB-UniRule"/>
</dbReference>
<dbReference type="Pfam" id="PF00584">
    <property type="entry name" value="SecE"/>
    <property type="match status" value="1"/>
</dbReference>
<accession>B2IK49</accession>
<comment type="subunit">
    <text evidence="9">Component of the Sec protein translocase complex. Heterotrimer consisting of SecY, SecE and SecG subunits. The heterotrimers can form oligomers, although 1 heterotrimer is thought to be able to translocate proteins. Interacts with the ribosome. Interacts with SecDF, and other proteins may be involved. Interacts with SecA.</text>
</comment>